<protein>
    <submittedName>
        <fullName evidence="1">Uncharacterized protein</fullName>
    </submittedName>
</protein>
<dbReference type="EMBL" id="JBHZOL010000086">
    <property type="protein sequence ID" value="MFE4107411.1"/>
    <property type="molecule type" value="Genomic_DNA"/>
</dbReference>
<sequence>MRTARIGTSSCCCCRFYTPEGRRGGQCGKLNVPVRSSWKACCLAIPAFATEIPLKQQIELWSQDFLLAPAEISELDQLDKSYSSTCS</sequence>
<dbReference type="RefSeq" id="WP_377966093.1">
    <property type="nucleotide sequence ID" value="NZ_JBHZOL010000086.1"/>
</dbReference>
<name>A0ABW6IGU1_9CYAN</name>
<dbReference type="Proteomes" id="UP001600165">
    <property type="component" value="Unassembled WGS sequence"/>
</dbReference>
<accession>A0ABW6IGU1</accession>
<evidence type="ECO:0000313" key="2">
    <source>
        <dbReference type="Proteomes" id="UP001600165"/>
    </source>
</evidence>
<proteinExistence type="predicted"/>
<comment type="caution">
    <text evidence="1">The sequence shown here is derived from an EMBL/GenBank/DDBJ whole genome shotgun (WGS) entry which is preliminary data.</text>
</comment>
<reference evidence="1 2" key="1">
    <citation type="submission" date="2024-10" db="EMBL/GenBank/DDBJ databases">
        <authorList>
            <person name="Ratan Roy A."/>
            <person name="Morales Sandoval P.H."/>
            <person name="De Los Santos Villalobos S."/>
            <person name="Chakraborty S."/>
            <person name="Mukherjee J."/>
        </authorList>
    </citation>
    <scope>NUCLEOTIDE SEQUENCE [LARGE SCALE GENOMIC DNA]</scope>
    <source>
        <strain evidence="1 2">S1</strain>
    </source>
</reference>
<keyword evidence="2" id="KW-1185">Reference proteome</keyword>
<organism evidence="1 2">
    <name type="scientific">Almyronema epifaneia S1</name>
    <dbReference type="NCBI Taxonomy" id="2991925"/>
    <lineage>
        <taxon>Bacteria</taxon>
        <taxon>Bacillati</taxon>
        <taxon>Cyanobacteriota</taxon>
        <taxon>Cyanophyceae</taxon>
        <taxon>Nodosilineales</taxon>
        <taxon>Nodosilineaceae</taxon>
        <taxon>Almyronema</taxon>
        <taxon>Almyronema epifaneia</taxon>
    </lineage>
</organism>
<evidence type="ECO:0000313" key="1">
    <source>
        <dbReference type="EMBL" id="MFE4107411.1"/>
    </source>
</evidence>
<gene>
    <name evidence="1" type="ORF">ACFVKH_14050</name>
</gene>